<protein>
    <submittedName>
        <fullName evidence="1">Uncharacterized protein</fullName>
    </submittedName>
</protein>
<accession>A0A7K1UDT5</accession>
<evidence type="ECO:0000313" key="1">
    <source>
        <dbReference type="EMBL" id="MVT12541.1"/>
    </source>
</evidence>
<name>A0A7K1UDT5_9BACT</name>
<proteinExistence type="predicted"/>
<sequence>MKKSALYLLLTVLIGVLSSFRTIEVDARIDDKSFTEIGYQKDGSYFYTFYTDLTKDAPHPIVYIQVQKGTTGEVLKLSDFKGKVIYFRGAQFSIKDTATVSFYDADKLVSKNLTGVIEGGVKP</sequence>
<gene>
    <name evidence="1" type="ORF">GO493_30095</name>
</gene>
<organism evidence="1 2">
    <name type="scientific">Chitinophaga tropicalis</name>
    <dbReference type="NCBI Taxonomy" id="2683588"/>
    <lineage>
        <taxon>Bacteria</taxon>
        <taxon>Pseudomonadati</taxon>
        <taxon>Bacteroidota</taxon>
        <taxon>Chitinophagia</taxon>
        <taxon>Chitinophagales</taxon>
        <taxon>Chitinophagaceae</taxon>
        <taxon>Chitinophaga</taxon>
    </lineage>
</organism>
<comment type="caution">
    <text evidence="1">The sequence shown here is derived from an EMBL/GenBank/DDBJ whole genome shotgun (WGS) entry which is preliminary data.</text>
</comment>
<dbReference type="EMBL" id="WRXN01000029">
    <property type="protein sequence ID" value="MVT12541.1"/>
    <property type="molecule type" value="Genomic_DNA"/>
</dbReference>
<dbReference type="AlphaFoldDB" id="A0A7K1UDT5"/>
<evidence type="ECO:0000313" key="2">
    <source>
        <dbReference type="Proteomes" id="UP000461730"/>
    </source>
</evidence>
<dbReference type="Proteomes" id="UP000461730">
    <property type="component" value="Unassembled WGS sequence"/>
</dbReference>
<reference evidence="1 2" key="1">
    <citation type="submission" date="2019-12" db="EMBL/GenBank/DDBJ databases">
        <title>Chitinophaga sp. strain ysch24 (GDMCC 1.1355), whole genome shotgun sequence.</title>
        <authorList>
            <person name="Zhang X."/>
        </authorList>
    </citation>
    <scope>NUCLEOTIDE SEQUENCE [LARGE SCALE GENOMIC DNA]</scope>
    <source>
        <strain evidence="2">ysch24</strain>
    </source>
</reference>
<dbReference type="RefSeq" id="WP_157309956.1">
    <property type="nucleotide sequence ID" value="NZ_WRXN01000029.1"/>
</dbReference>
<keyword evidence="2" id="KW-1185">Reference proteome</keyword>